<dbReference type="GO" id="GO:0033958">
    <property type="term" value="F:DNA-deoxyinosine glycosylase activity"/>
    <property type="evidence" value="ECO:0007669"/>
    <property type="project" value="UniProtKB-EC"/>
</dbReference>
<organism evidence="3 4">
    <name type="scientific">Thioalkalicoccus limnaeus</name>
    <dbReference type="NCBI Taxonomy" id="120681"/>
    <lineage>
        <taxon>Bacteria</taxon>
        <taxon>Pseudomonadati</taxon>
        <taxon>Pseudomonadota</taxon>
        <taxon>Gammaproteobacteria</taxon>
        <taxon>Chromatiales</taxon>
        <taxon>Chromatiaceae</taxon>
        <taxon>Thioalkalicoccus</taxon>
    </lineage>
</organism>
<evidence type="ECO:0000313" key="4">
    <source>
        <dbReference type="Proteomes" id="UP001564408"/>
    </source>
</evidence>
<dbReference type="InterPro" id="IPR026353">
    <property type="entry name" value="Hypoxan-DNA_Glyclase"/>
</dbReference>
<keyword evidence="3" id="KW-0378">Hydrolase</keyword>
<feature type="domain" description="Uracil-DNA glycosylase-like" evidence="2">
    <location>
        <begin position="9"/>
        <end position="167"/>
    </location>
</feature>
<evidence type="ECO:0000256" key="1">
    <source>
        <dbReference type="SAM" id="MobiDB-lite"/>
    </source>
</evidence>
<dbReference type="SUPFAM" id="SSF52141">
    <property type="entry name" value="Uracil-DNA glycosylase-like"/>
    <property type="match status" value="1"/>
</dbReference>
<sequence>MAERCVAFPPVIGGQPRLLILGSMPGAASLRLGQYYGHPRNGFWPIMMRLLGAPADLDYAARLAVLIANGIALWDVLAECERRGSLDAGIHPASIRVNEIGRLLGAHPGIRLIAFNGATAEREFRRRVWPELDPTMQAIATRRLPSTSPAHAGMTLAEKRTAWQAALTTRRPDNQPLIGESSRESGIAQVPRRPTPDAVDSRLPGRRR</sequence>
<feature type="region of interest" description="Disordered" evidence="1">
    <location>
        <begin position="169"/>
        <end position="208"/>
    </location>
</feature>
<gene>
    <name evidence="3" type="ORF">ABC977_11835</name>
</gene>
<dbReference type="InterPro" id="IPR005122">
    <property type="entry name" value="Uracil-DNA_glycosylase-like"/>
</dbReference>
<dbReference type="NCBIfam" id="TIGR04274">
    <property type="entry name" value="hypoxanDNAglyco"/>
    <property type="match status" value="1"/>
</dbReference>
<dbReference type="Gene3D" id="3.40.470.10">
    <property type="entry name" value="Uracil-DNA glycosylase-like domain"/>
    <property type="match status" value="1"/>
</dbReference>
<dbReference type="RefSeq" id="WP_369667477.1">
    <property type="nucleotide sequence ID" value="NZ_JBDKXB010000015.1"/>
</dbReference>
<dbReference type="InterPro" id="IPR036895">
    <property type="entry name" value="Uracil-DNA_glycosylase-like_sf"/>
</dbReference>
<comment type="caution">
    <text evidence="3">The sequence shown here is derived from an EMBL/GenBank/DDBJ whole genome shotgun (WGS) entry which is preliminary data.</text>
</comment>
<dbReference type="CDD" id="cd10032">
    <property type="entry name" value="UDG-F6_HDG"/>
    <property type="match status" value="1"/>
</dbReference>
<dbReference type="EMBL" id="JBDKXB010000015">
    <property type="protein sequence ID" value="MEY6433095.1"/>
    <property type="molecule type" value="Genomic_DNA"/>
</dbReference>
<dbReference type="SMART" id="SM00986">
    <property type="entry name" value="UDG"/>
    <property type="match status" value="1"/>
</dbReference>
<accession>A0ABV4BFX1</accession>
<reference evidence="3 4" key="1">
    <citation type="submission" date="2024-05" db="EMBL/GenBank/DDBJ databases">
        <title>Genome Sequence and Characterization of the New Strain Purple Sulfur Bacterium of Genus Thioalkalicoccus.</title>
        <authorList>
            <person name="Bryantseva I.A."/>
            <person name="Kyndt J.A."/>
            <person name="Imhoff J.F."/>
        </authorList>
    </citation>
    <scope>NUCLEOTIDE SEQUENCE [LARGE SCALE GENOMIC DNA]</scope>
    <source>
        <strain evidence="3 4">Um2</strain>
    </source>
</reference>
<name>A0ABV4BFX1_9GAMM</name>
<dbReference type="EC" id="3.2.2.15" evidence="3"/>
<evidence type="ECO:0000259" key="2">
    <source>
        <dbReference type="SMART" id="SM00986"/>
    </source>
</evidence>
<dbReference type="SMART" id="SM00987">
    <property type="entry name" value="UreE_C"/>
    <property type="match status" value="1"/>
</dbReference>
<keyword evidence="3" id="KW-0326">Glycosidase</keyword>
<dbReference type="Pfam" id="PF03167">
    <property type="entry name" value="UDG"/>
    <property type="match status" value="1"/>
</dbReference>
<keyword evidence="4" id="KW-1185">Reference proteome</keyword>
<evidence type="ECO:0000313" key="3">
    <source>
        <dbReference type="EMBL" id="MEY6433095.1"/>
    </source>
</evidence>
<protein>
    <submittedName>
        <fullName evidence="3">DNA-deoxyinosine glycosylase</fullName>
        <ecNumber evidence="3">3.2.2.15</ecNumber>
    </submittedName>
</protein>
<dbReference type="Proteomes" id="UP001564408">
    <property type="component" value="Unassembled WGS sequence"/>
</dbReference>
<proteinExistence type="predicted"/>